<evidence type="ECO:0000259" key="1">
    <source>
        <dbReference type="PROSITE" id="PS50943"/>
    </source>
</evidence>
<keyword evidence="3" id="KW-1185">Reference proteome</keyword>
<dbReference type="Pfam" id="PF19054">
    <property type="entry name" value="DUF5753"/>
    <property type="match status" value="2"/>
</dbReference>
<dbReference type="SUPFAM" id="SSF47413">
    <property type="entry name" value="lambda repressor-like DNA-binding domains"/>
    <property type="match status" value="1"/>
</dbReference>
<comment type="caution">
    <text evidence="2">The sequence shown here is derived from an EMBL/GenBank/DDBJ whole genome shotgun (WGS) entry which is preliminary data.</text>
</comment>
<dbReference type="Pfam" id="PF13560">
    <property type="entry name" value="HTH_31"/>
    <property type="match status" value="1"/>
</dbReference>
<dbReference type="SMART" id="SM00530">
    <property type="entry name" value="HTH_XRE"/>
    <property type="match status" value="1"/>
</dbReference>
<evidence type="ECO:0000313" key="2">
    <source>
        <dbReference type="EMBL" id="KIA61373.1"/>
    </source>
</evidence>
<dbReference type="PROSITE" id="PS50943">
    <property type="entry name" value="HTH_CROC1"/>
    <property type="match status" value="1"/>
</dbReference>
<reference evidence="2 3" key="1">
    <citation type="journal article" date="2014" name="Int. J. Syst. Evol. Microbiol.">
        <title>Nocardia vulneris sp. nov., isolated from wounds of human patients in North America.</title>
        <authorList>
            <person name="Lasker B.A."/>
            <person name="Bell M."/>
            <person name="Klenk H.P."/>
            <person name="Sproer C."/>
            <person name="Schumann C."/>
            <person name="Schumann P."/>
            <person name="Brown J.M."/>
        </authorList>
    </citation>
    <scope>NUCLEOTIDE SEQUENCE [LARGE SCALE GENOMIC DNA]</scope>
    <source>
        <strain evidence="2 3">W9851</strain>
    </source>
</reference>
<dbReference type="InterPro" id="IPR043917">
    <property type="entry name" value="DUF5753"/>
</dbReference>
<dbReference type="EMBL" id="JNFP01000046">
    <property type="protein sequence ID" value="KIA61373.1"/>
    <property type="molecule type" value="Genomic_DNA"/>
</dbReference>
<name>A0ABR4Z7X1_9NOCA</name>
<dbReference type="RefSeq" id="WP_043677760.1">
    <property type="nucleotide sequence ID" value="NZ_BDCI01000048.1"/>
</dbReference>
<accession>A0ABR4Z7X1</accession>
<sequence>MQFARRRAAETTFVDSSVREGGPVVLRLAVGGQLRRWREGCGITKEAAGEYIRSSNAKISRLELGRAGFKERDLMDLLTLYGVTDSDQRATILDLARKANQPGWWHRYSDLLPSGFETYIGLESAAQTIRTFEGQLVPGLLQTEDYARAVIAVAHDNASATPQVEQRSHGREIDVRTARRVELRSKRQEILDAAGGPILWAVLDEAVLHRPVGGTRVMREQLEHLVAMSTKRNVIIQVLTCRSGGHAAVGCSFTMLGFAEREVPEIVYLEHLTAALYLDRQEDVETYRAAMNQLVLQADTPEQSRARLIAAAAQM</sequence>
<feature type="domain" description="HTH cro/C1-type" evidence="1">
    <location>
        <begin position="34"/>
        <end position="88"/>
    </location>
</feature>
<organism evidence="2 3">
    <name type="scientific">Nocardia vulneris</name>
    <dbReference type="NCBI Taxonomy" id="1141657"/>
    <lineage>
        <taxon>Bacteria</taxon>
        <taxon>Bacillati</taxon>
        <taxon>Actinomycetota</taxon>
        <taxon>Actinomycetes</taxon>
        <taxon>Mycobacteriales</taxon>
        <taxon>Nocardiaceae</taxon>
        <taxon>Nocardia</taxon>
    </lineage>
</organism>
<dbReference type="CDD" id="cd00093">
    <property type="entry name" value="HTH_XRE"/>
    <property type="match status" value="1"/>
</dbReference>
<protein>
    <submittedName>
        <fullName evidence="2">XRE family transcriptional regulator</fullName>
    </submittedName>
</protein>
<gene>
    <name evidence="2" type="ORF">FG87_31245</name>
</gene>
<evidence type="ECO:0000313" key="3">
    <source>
        <dbReference type="Proteomes" id="UP000031364"/>
    </source>
</evidence>
<dbReference type="InterPro" id="IPR001387">
    <property type="entry name" value="Cro/C1-type_HTH"/>
</dbReference>
<dbReference type="Proteomes" id="UP000031364">
    <property type="component" value="Unassembled WGS sequence"/>
</dbReference>
<dbReference type="InterPro" id="IPR010982">
    <property type="entry name" value="Lambda_DNA-bd_dom_sf"/>
</dbReference>
<proteinExistence type="predicted"/>